<evidence type="ECO:0000256" key="2">
    <source>
        <dbReference type="ARBA" id="ARBA00023180"/>
    </source>
</evidence>
<keyword evidence="1 4" id="KW-0808">Transferase</keyword>
<dbReference type="PANTHER" id="PTHR10605:SF56">
    <property type="entry name" value="BIFUNCTIONAL HEPARAN SULFATE N-DEACETYLASE_N-SULFOTRANSFERASE"/>
    <property type="match status" value="1"/>
</dbReference>
<keyword evidence="5" id="KW-1185">Reference proteome</keyword>
<protein>
    <submittedName>
        <fullName evidence="4">Sulfotransferase domain protein</fullName>
    </submittedName>
</protein>
<dbReference type="EMBL" id="CP042912">
    <property type="protein sequence ID" value="QEG20300.1"/>
    <property type="molecule type" value="Genomic_DNA"/>
</dbReference>
<dbReference type="PANTHER" id="PTHR10605">
    <property type="entry name" value="HEPARAN SULFATE SULFOTRANSFERASE"/>
    <property type="match status" value="1"/>
</dbReference>
<evidence type="ECO:0000259" key="3">
    <source>
        <dbReference type="Pfam" id="PF00685"/>
    </source>
</evidence>
<dbReference type="AlphaFoldDB" id="A0A5B9P5V1"/>
<dbReference type="SUPFAM" id="SSF52540">
    <property type="entry name" value="P-loop containing nucleoside triphosphate hydrolases"/>
    <property type="match status" value="1"/>
</dbReference>
<dbReference type="Pfam" id="PF00685">
    <property type="entry name" value="Sulfotransfer_1"/>
    <property type="match status" value="1"/>
</dbReference>
<dbReference type="KEGG" id="mff:MFFC18_01470"/>
<gene>
    <name evidence="4" type="ORF">MFFC18_01470</name>
</gene>
<reference evidence="4 5" key="1">
    <citation type="submission" date="2019-08" db="EMBL/GenBank/DDBJ databases">
        <title>Deep-cultivation of Planctomycetes and their phenomic and genomic characterization uncovers novel biology.</title>
        <authorList>
            <person name="Wiegand S."/>
            <person name="Jogler M."/>
            <person name="Boedeker C."/>
            <person name="Pinto D."/>
            <person name="Vollmers J."/>
            <person name="Rivas-Marin E."/>
            <person name="Kohn T."/>
            <person name="Peeters S.H."/>
            <person name="Heuer A."/>
            <person name="Rast P."/>
            <person name="Oberbeckmann S."/>
            <person name="Bunk B."/>
            <person name="Jeske O."/>
            <person name="Meyerdierks A."/>
            <person name="Storesund J.E."/>
            <person name="Kallscheuer N."/>
            <person name="Luecker S."/>
            <person name="Lage O.M."/>
            <person name="Pohl T."/>
            <person name="Merkel B.J."/>
            <person name="Hornburger P."/>
            <person name="Mueller R.-W."/>
            <person name="Bruemmer F."/>
            <person name="Labrenz M."/>
            <person name="Spormann A.M."/>
            <person name="Op den Camp H."/>
            <person name="Overmann J."/>
            <person name="Amann R."/>
            <person name="Jetten M.S.M."/>
            <person name="Mascher T."/>
            <person name="Medema M.H."/>
            <person name="Devos D.P."/>
            <person name="Kaster A.-K."/>
            <person name="Ovreas L."/>
            <person name="Rohde M."/>
            <person name="Galperin M.Y."/>
            <person name="Jogler C."/>
        </authorList>
    </citation>
    <scope>NUCLEOTIDE SEQUENCE [LARGE SCALE GENOMIC DNA]</scope>
    <source>
        <strain evidence="4 5">FC18</strain>
    </source>
</reference>
<sequence>MFFDDRYSKGLDWYNRHFQHCDKGKICGEIAPTYFHSSLARERLWRLSPDLKIIIMVRNPMERTFSLYRHHHSKGRIRSSFANALRTHPELVETGKYSVHARCWEERFDESQFLYLRQREIQSQPQNVLDQVCDFVGVSRLKMPAIASEKVNSAEAPRNIYAARLLSASATVLRSMALHKLVNFGRSLGLKKVYAGGKPVDRPTAEEMRKLAELFEPDILWLEERLGCSLDSWRNKYLVKEQESDSAQSAYL</sequence>
<keyword evidence="2" id="KW-0325">Glycoprotein</keyword>
<accession>A0A5B9P5V1</accession>
<organism evidence="4 5">
    <name type="scientific">Mariniblastus fucicola</name>
    <dbReference type="NCBI Taxonomy" id="980251"/>
    <lineage>
        <taxon>Bacteria</taxon>
        <taxon>Pseudomonadati</taxon>
        <taxon>Planctomycetota</taxon>
        <taxon>Planctomycetia</taxon>
        <taxon>Pirellulales</taxon>
        <taxon>Pirellulaceae</taxon>
        <taxon>Mariniblastus</taxon>
    </lineage>
</organism>
<feature type="domain" description="Sulfotransferase" evidence="3">
    <location>
        <begin position="33"/>
        <end position="139"/>
    </location>
</feature>
<dbReference type="InterPro" id="IPR037359">
    <property type="entry name" value="NST/OST"/>
</dbReference>
<evidence type="ECO:0000256" key="1">
    <source>
        <dbReference type="ARBA" id="ARBA00022679"/>
    </source>
</evidence>
<evidence type="ECO:0000313" key="5">
    <source>
        <dbReference type="Proteomes" id="UP000322214"/>
    </source>
</evidence>
<dbReference type="GO" id="GO:0008146">
    <property type="term" value="F:sulfotransferase activity"/>
    <property type="evidence" value="ECO:0007669"/>
    <property type="project" value="InterPro"/>
</dbReference>
<evidence type="ECO:0000313" key="4">
    <source>
        <dbReference type="EMBL" id="QEG20300.1"/>
    </source>
</evidence>
<proteinExistence type="predicted"/>
<dbReference type="Proteomes" id="UP000322214">
    <property type="component" value="Chromosome"/>
</dbReference>
<dbReference type="InterPro" id="IPR000863">
    <property type="entry name" value="Sulfotransferase_dom"/>
</dbReference>
<dbReference type="STRING" id="980251.GCA_001642875_05106"/>
<dbReference type="Gene3D" id="3.40.50.300">
    <property type="entry name" value="P-loop containing nucleotide triphosphate hydrolases"/>
    <property type="match status" value="1"/>
</dbReference>
<name>A0A5B9P5V1_9BACT</name>
<dbReference type="InterPro" id="IPR027417">
    <property type="entry name" value="P-loop_NTPase"/>
</dbReference>